<dbReference type="InterPro" id="IPR036412">
    <property type="entry name" value="HAD-like_sf"/>
</dbReference>
<comment type="similarity">
    <text evidence="2">Belongs to the lipin family.</text>
</comment>
<dbReference type="GO" id="GO:0032869">
    <property type="term" value="P:cellular response to insulin stimulus"/>
    <property type="evidence" value="ECO:0007669"/>
    <property type="project" value="TreeGrafter"/>
</dbReference>
<dbReference type="SMART" id="SM00775">
    <property type="entry name" value="LNS2"/>
    <property type="match status" value="1"/>
</dbReference>
<dbReference type="InterPro" id="IPR031315">
    <property type="entry name" value="LNS2/PITP"/>
</dbReference>
<evidence type="ECO:0000259" key="4">
    <source>
        <dbReference type="SMART" id="SM00775"/>
    </source>
</evidence>
<dbReference type="PANTHER" id="PTHR12181:SF12">
    <property type="entry name" value="PHOSPHATIDATE PHOSPHATASE"/>
    <property type="match status" value="1"/>
</dbReference>
<evidence type="ECO:0000256" key="2">
    <source>
        <dbReference type="ARBA" id="ARBA00005476"/>
    </source>
</evidence>
<feature type="region of interest" description="Disordered" evidence="3">
    <location>
        <begin position="376"/>
        <end position="395"/>
    </location>
</feature>
<feature type="region of interest" description="Disordered" evidence="3">
    <location>
        <begin position="96"/>
        <end position="122"/>
    </location>
</feature>
<dbReference type="SUPFAM" id="SSF56784">
    <property type="entry name" value="HAD-like"/>
    <property type="match status" value="1"/>
</dbReference>
<evidence type="ECO:0000313" key="5">
    <source>
        <dbReference type="WBParaSite" id="SSTP_0001012200.1"/>
    </source>
</evidence>
<dbReference type="Pfam" id="PF04571">
    <property type="entry name" value="Lipin_N"/>
    <property type="match status" value="1"/>
</dbReference>
<accession>A0A0K0EKX8</accession>
<sequence>MNGANLSGAIDVIVVELPNGDLISTPFHVRFGKYGVFYSGDKVIDIKINGRDILNLEMKLTESGVGYFVTQDEDDKNITTTEKDESSNKDIDTIVEVNDATPNPYNNNNKQTQDSKEDKPQDSNISIVLTDAEGADTSKVVDDNKTKFLKSLPFNNSIFSMRKNRSLPDLTSLSNLSRERDFNQDNSQISTDFSNYKTSKFDSMTNYGGLSEAEFDNMDREDFLPISNNGNKSQKFRSYGDIAIYRKQSDSRILCMKSHTNFFRGADLQKHSEIRQDKYLKKSEGTIINNKCSKGDIKESDNEYDGDVDDDNDVKPTIIRNNSNINLIGEAALSDSEVDYDGRNKANLQEVVEHGEWKWGEIPKTKEEEAAANKELLRKKKGGDGEINKKKKQDKRRSGWNFWPFNREVVDDNSDDENQCSKRIKQDESITVEDLQAYINNPEKYDKYMGSTKIDHSKKPKREVLVSATDSGNHSAILSNTTSTVTTPTSTDAMYINFDSDGGGKNLGSSSDGIYDDDIITPTDNSKTIINSKDMEFRGKQRIPSDTSISSLPDPFYKDECDKKNFSQSLPKDDSPLSLRIDIEGSTSSTIPPPPSPISPPLSPPIEDNCSMFKQTLRLTSQQLKSLNLHYGSNEAHFSITTKYQGTSWCSCHIYLYHWYDKLIISDIDGTITKSDILGHVIPAIGGQWAHSGVTKLYQRIKNNGYKMIYLSSRAIGQSYTTKNYLKNVNQNSEVLPDGPVLLCPDSIITAFRREVIERRPEEFKIACLSDVKALFPKELESNPFVAGFGNRDTDVKSYLAVGIPHNKILIVNPNGDVKCSDKMGISFSTNYSAMAMETVDYMFPPLINIEEKRISNSSMGNSKAKDEEKKVNNTSSIEENLDEQLSENVEKKDTTLTTTYVSPLQTSFKHSTTSSSFTFWRIPPNTDLT</sequence>
<dbReference type="WBParaSite" id="SSTP_0001012200.1">
    <property type="protein sequence ID" value="SSTP_0001012200.1"/>
    <property type="gene ID" value="SSTP_0001012200"/>
</dbReference>
<feature type="region of interest" description="Disordered" evidence="3">
    <location>
        <begin position="584"/>
        <end position="605"/>
    </location>
</feature>
<proteinExistence type="inferred from homology"/>
<dbReference type="GO" id="GO:0045944">
    <property type="term" value="P:positive regulation of transcription by RNA polymerase II"/>
    <property type="evidence" value="ECO:0007669"/>
    <property type="project" value="TreeGrafter"/>
</dbReference>
<dbReference type="InterPro" id="IPR026058">
    <property type="entry name" value="LIPIN"/>
</dbReference>
<dbReference type="Pfam" id="PF08235">
    <property type="entry name" value="LNS2"/>
    <property type="match status" value="1"/>
</dbReference>
<reference evidence="5" key="1">
    <citation type="submission" date="2015-08" db="UniProtKB">
        <authorList>
            <consortium name="WormBaseParasite"/>
        </authorList>
    </citation>
    <scope>IDENTIFICATION</scope>
</reference>
<evidence type="ECO:0000256" key="3">
    <source>
        <dbReference type="SAM" id="MobiDB-lite"/>
    </source>
</evidence>
<dbReference type="GO" id="GO:0003713">
    <property type="term" value="F:transcription coactivator activity"/>
    <property type="evidence" value="ECO:0007669"/>
    <property type="project" value="TreeGrafter"/>
</dbReference>
<feature type="region of interest" description="Disordered" evidence="3">
    <location>
        <begin position="855"/>
        <end position="891"/>
    </location>
</feature>
<name>A0A0K0EKX8_STRER</name>
<evidence type="ECO:0000256" key="1">
    <source>
        <dbReference type="ARBA" id="ARBA00001180"/>
    </source>
</evidence>
<dbReference type="STRING" id="6248.A0A0K0EKX8"/>
<dbReference type="InterPro" id="IPR007651">
    <property type="entry name" value="Lipin_N"/>
</dbReference>
<dbReference type="GO" id="GO:0019432">
    <property type="term" value="P:triglyceride biosynthetic process"/>
    <property type="evidence" value="ECO:0007669"/>
    <property type="project" value="TreeGrafter"/>
</dbReference>
<dbReference type="GO" id="GO:0005634">
    <property type="term" value="C:nucleus"/>
    <property type="evidence" value="ECO:0007669"/>
    <property type="project" value="TreeGrafter"/>
</dbReference>
<dbReference type="GO" id="GO:0008195">
    <property type="term" value="F:phosphatidate phosphatase activity"/>
    <property type="evidence" value="ECO:0007669"/>
    <property type="project" value="UniProtKB-EC"/>
</dbReference>
<dbReference type="InterPro" id="IPR013209">
    <property type="entry name" value="LNS2"/>
</dbReference>
<feature type="compositionally biased region" description="Pro residues" evidence="3">
    <location>
        <begin position="591"/>
        <end position="604"/>
    </location>
</feature>
<comment type="catalytic activity">
    <reaction evidence="1">
        <text>a 1,2-diacyl-sn-glycero-3-phosphate + H2O = a 1,2-diacyl-sn-glycerol + phosphate</text>
        <dbReference type="Rhea" id="RHEA:27429"/>
        <dbReference type="ChEBI" id="CHEBI:15377"/>
        <dbReference type="ChEBI" id="CHEBI:17815"/>
        <dbReference type="ChEBI" id="CHEBI:43474"/>
        <dbReference type="ChEBI" id="CHEBI:58608"/>
        <dbReference type="EC" id="3.1.3.4"/>
    </reaction>
    <physiologicalReaction direction="left-to-right" evidence="1">
        <dbReference type="Rhea" id="RHEA:27430"/>
    </physiologicalReaction>
</comment>
<dbReference type="AlphaFoldDB" id="A0A0K0EKX8"/>
<dbReference type="PANTHER" id="PTHR12181">
    <property type="entry name" value="LIPIN"/>
    <property type="match status" value="1"/>
</dbReference>
<feature type="domain" description="LNS2/PITP" evidence="4">
    <location>
        <begin position="663"/>
        <end position="821"/>
    </location>
</feature>
<feature type="compositionally biased region" description="Basic and acidic residues" evidence="3">
    <location>
        <begin position="376"/>
        <end position="388"/>
    </location>
</feature>
<dbReference type="GO" id="GO:0009062">
    <property type="term" value="P:fatty acid catabolic process"/>
    <property type="evidence" value="ECO:0007669"/>
    <property type="project" value="TreeGrafter"/>
</dbReference>
<organism evidence="5">
    <name type="scientific">Strongyloides stercoralis</name>
    <name type="common">Threadworm</name>
    <dbReference type="NCBI Taxonomy" id="6248"/>
    <lineage>
        <taxon>Eukaryota</taxon>
        <taxon>Metazoa</taxon>
        <taxon>Ecdysozoa</taxon>
        <taxon>Nematoda</taxon>
        <taxon>Chromadorea</taxon>
        <taxon>Rhabditida</taxon>
        <taxon>Tylenchina</taxon>
        <taxon>Panagrolaimomorpha</taxon>
        <taxon>Strongyloidoidea</taxon>
        <taxon>Strongyloididae</taxon>
        <taxon>Strongyloides</taxon>
    </lineage>
</organism>
<protein>
    <submittedName>
        <fullName evidence="5">LNS2 domain-containing protein</fullName>
    </submittedName>
</protein>